<accession>A0AAV9TN59</accession>
<name>A0AAV9TN59_9PEZI</name>
<evidence type="ECO:0000313" key="1">
    <source>
        <dbReference type="EMBL" id="KAK6224910.1"/>
    </source>
</evidence>
<reference evidence="1 2" key="1">
    <citation type="submission" date="2023-04" db="EMBL/GenBank/DDBJ databases">
        <title>Colletotrichum tabacum stain YC1 causing leaf anthracnose on Nicotiana tabacum(L.) cv.</title>
        <authorList>
            <person name="Ji Z."/>
            <person name="Wang M."/>
            <person name="Zhang J."/>
            <person name="Wang N."/>
            <person name="Zhou Z."/>
        </authorList>
    </citation>
    <scope>NUCLEOTIDE SEQUENCE [LARGE SCALE GENOMIC DNA]</scope>
    <source>
        <strain evidence="1 2">YC1</strain>
    </source>
</reference>
<proteinExistence type="predicted"/>
<organism evidence="1 2">
    <name type="scientific">Colletotrichum tabaci</name>
    <dbReference type="NCBI Taxonomy" id="1209068"/>
    <lineage>
        <taxon>Eukaryota</taxon>
        <taxon>Fungi</taxon>
        <taxon>Dikarya</taxon>
        <taxon>Ascomycota</taxon>
        <taxon>Pezizomycotina</taxon>
        <taxon>Sordariomycetes</taxon>
        <taxon>Hypocreomycetidae</taxon>
        <taxon>Glomerellales</taxon>
        <taxon>Glomerellaceae</taxon>
        <taxon>Colletotrichum</taxon>
        <taxon>Colletotrichum destructivum species complex</taxon>
    </lineage>
</organism>
<gene>
    <name evidence="1" type="ORF">QIS74_03237</name>
</gene>
<evidence type="ECO:0000313" key="2">
    <source>
        <dbReference type="Proteomes" id="UP001327957"/>
    </source>
</evidence>
<protein>
    <submittedName>
        <fullName evidence="1">Uncharacterized protein</fullName>
    </submittedName>
</protein>
<comment type="caution">
    <text evidence="1">The sequence shown here is derived from an EMBL/GenBank/DDBJ whole genome shotgun (WGS) entry which is preliminary data.</text>
</comment>
<sequence>MCYDLLLEAVERPPRSISVKIAQYSIFDIALARHVKTWGHGARNVVVNGYANFISPP</sequence>
<keyword evidence="2" id="KW-1185">Reference proteome</keyword>
<dbReference type="EMBL" id="JASAOK010000012">
    <property type="protein sequence ID" value="KAK6224910.1"/>
    <property type="molecule type" value="Genomic_DNA"/>
</dbReference>
<dbReference type="Proteomes" id="UP001327957">
    <property type="component" value="Unassembled WGS sequence"/>
</dbReference>
<dbReference type="AlphaFoldDB" id="A0AAV9TN59"/>